<sequence length="412" mass="47017">MRYFIVDHRHFLPRDCRLITVCQVLREIAIFGRATSWVNFGMATVGENMCTNVLSLQDMKHISLFAFNKAFDDLSKIICNNNAIFGANLAENKQKLLSNITFALQSAMKQFKEVKGIKQNKILVTIITEKWGGNVEREVAEFFCLNEDATRNQIQIIEITSDNSLKNLMLSDKIRIFSLPTKGLDISVQAVFKAETRSSELTLSFPDNGLSIIAKVEDFFIDFGFFRREIPQKLTVTSYAYSMDLCQIRVQGQCLLLSCNDVDTPNYYRWEALSKLMHNNGTVLIAKEHNTFSNYVLTPCSNLRILMQPMAYSKLMLPITDFKTSDLISNDFQAVAKNYELVDRYGFGPKSNLIDHLIDEWNRQLPYHPADSTNPNQRKQNVSTKKQKTSNPTKLQKLASLAHPALGMYSNK</sequence>
<protein>
    <submittedName>
        <fullName evidence="2">Uncharacterized protein</fullName>
    </submittedName>
</protein>
<keyword evidence="3" id="KW-1185">Reference proteome</keyword>
<reference evidence="2 3" key="1">
    <citation type="journal article" date="2023" name="Nucleic Acids Res.">
        <title>The hologenome of Daphnia magna reveals possible DNA methylation and microbiome-mediated evolution of the host genome.</title>
        <authorList>
            <person name="Chaturvedi A."/>
            <person name="Li X."/>
            <person name="Dhandapani V."/>
            <person name="Marshall H."/>
            <person name="Kissane S."/>
            <person name="Cuenca-Cambronero M."/>
            <person name="Asole G."/>
            <person name="Calvet F."/>
            <person name="Ruiz-Romero M."/>
            <person name="Marangio P."/>
            <person name="Guigo R."/>
            <person name="Rago D."/>
            <person name="Mirbahai L."/>
            <person name="Eastwood N."/>
            <person name="Colbourne J.K."/>
            <person name="Zhou J."/>
            <person name="Mallon E."/>
            <person name="Orsini L."/>
        </authorList>
    </citation>
    <scope>NUCLEOTIDE SEQUENCE [LARGE SCALE GENOMIC DNA]</scope>
    <source>
        <strain evidence="2">LRV0_1</strain>
    </source>
</reference>
<evidence type="ECO:0000313" key="3">
    <source>
        <dbReference type="Proteomes" id="UP001234178"/>
    </source>
</evidence>
<comment type="caution">
    <text evidence="2">The sequence shown here is derived from an EMBL/GenBank/DDBJ whole genome shotgun (WGS) entry which is preliminary data.</text>
</comment>
<dbReference type="Proteomes" id="UP001234178">
    <property type="component" value="Unassembled WGS sequence"/>
</dbReference>
<accession>A0ABR0AVI0</accession>
<gene>
    <name evidence="2" type="ORF">OUZ56_022156</name>
</gene>
<evidence type="ECO:0000256" key="1">
    <source>
        <dbReference type="SAM" id="MobiDB-lite"/>
    </source>
</evidence>
<dbReference type="EMBL" id="JAOYFB010000039">
    <property type="protein sequence ID" value="KAK4029146.1"/>
    <property type="molecule type" value="Genomic_DNA"/>
</dbReference>
<proteinExistence type="predicted"/>
<evidence type="ECO:0000313" key="2">
    <source>
        <dbReference type="EMBL" id="KAK4029146.1"/>
    </source>
</evidence>
<feature type="compositionally biased region" description="Polar residues" evidence="1">
    <location>
        <begin position="371"/>
        <end position="394"/>
    </location>
</feature>
<feature type="region of interest" description="Disordered" evidence="1">
    <location>
        <begin position="366"/>
        <end position="395"/>
    </location>
</feature>
<name>A0ABR0AVI0_9CRUS</name>
<organism evidence="2 3">
    <name type="scientific">Daphnia magna</name>
    <dbReference type="NCBI Taxonomy" id="35525"/>
    <lineage>
        <taxon>Eukaryota</taxon>
        <taxon>Metazoa</taxon>
        <taxon>Ecdysozoa</taxon>
        <taxon>Arthropoda</taxon>
        <taxon>Crustacea</taxon>
        <taxon>Branchiopoda</taxon>
        <taxon>Diplostraca</taxon>
        <taxon>Cladocera</taxon>
        <taxon>Anomopoda</taxon>
        <taxon>Daphniidae</taxon>
        <taxon>Daphnia</taxon>
    </lineage>
</organism>